<comment type="caution">
    <text evidence="1">The sequence shown here is derived from an EMBL/GenBank/DDBJ whole genome shotgun (WGS) entry which is preliminary data.</text>
</comment>
<dbReference type="EMBL" id="MHRX01000008">
    <property type="protein sequence ID" value="OHA34709.1"/>
    <property type="molecule type" value="Genomic_DNA"/>
</dbReference>
<dbReference type="Proteomes" id="UP000176221">
    <property type="component" value="Unassembled WGS sequence"/>
</dbReference>
<sequence length="285" mass="31860">MRGESFEFRTEVEAAKQERDQMRLKLQQFIGKGIYPDDEIERDLITVETIKAGWKGESNETGVLAEIALHKNITGGARIFGEKANSVLLSEYDDVTNKYNDAVIEILHGQSAEKNNPYRFVLGADFTSSVESDEIVKKIRGIKKDIDQGTLSNVKYFMSDHGGNTFVGPLKQLPKVVIATDMASALRIATMERDQALNQRALEKDPVIKMLYAELMLQFASYGDYAAKKNRALAEQFSEGIAVLEGVMIEKKIQKDELRNRTILSNPAFRGLVLAIKNSGIPLKL</sequence>
<proteinExistence type="predicted"/>
<accession>A0A1G2NGW5</accession>
<dbReference type="AlphaFoldDB" id="A0A1G2NGW5"/>
<evidence type="ECO:0000313" key="2">
    <source>
        <dbReference type="Proteomes" id="UP000176221"/>
    </source>
</evidence>
<evidence type="ECO:0000313" key="1">
    <source>
        <dbReference type="EMBL" id="OHA34709.1"/>
    </source>
</evidence>
<protein>
    <submittedName>
        <fullName evidence="1">Uncharacterized protein</fullName>
    </submittedName>
</protein>
<organism evidence="1 2">
    <name type="scientific">Candidatus Taylorbacteria bacterium RIFCSPLOWO2_01_FULL_45_15b</name>
    <dbReference type="NCBI Taxonomy" id="1802319"/>
    <lineage>
        <taxon>Bacteria</taxon>
        <taxon>Candidatus Tayloriibacteriota</taxon>
    </lineage>
</organism>
<reference evidence="1 2" key="1">
    <citation type="journal article" date="2016" name="Nat. Commun.">
        <title>Thousands of microbial genomes shed light on interconnected biogeochemical processes in an aquifer system.</title>
        <authorList>
            <person name="Anantharaman K."/>
            <person name="Brown C.T."/>
            <person name="Hug L.A."/>
            <person name="Sharon I."/>
            <person name="Castelle C.J."/>
            <person name="Probst A.J."/>
            <person name="Thomas B.C."/>
            <person name="Singh A."/>
            <person name="Wilkins M.J."/>
            <person name="Karaoz U."/>
            <person name="Brodie E.L."/>
            <person name="Williams K.H."/>
            <person name="Hubbard S.S."/>
            <person name="Banfield J.F."/>
        </authorList>
    </citation>
    <scope>NUCLEOTIDE SEQUENCE [LARGE SCALE GENOMIC DNA]</scope>
</reference>
<name>A0A1G2NGW5_9BACT</name>
<gene>
    <name evidence="1" type="ORF">A2928_03710</name>
</gene>